<gene>
    <name evidence="1" type="ORF">GURKE_00790</name>
</gene>
<name>A0A9E7N2Z3_9CAUD</name>
<accession>A0A9E7N2Z3</accession>
<dbReference type="EMBL" id="ON529850">
    <property type="protein sequence ID" value="UTC28110.1"/>
    <property type="molecule type" value="Genomic_DNA"/>
</dbReference>
<protein>
    <submittedName>
        <fullName evidence="1">Uncharacterized protein</fullName>
    </submittedName>
</protein>
<evidence type="ECO:0000313" key="1">
    <source>
        <dbReference type="EMBL" id="UTC28110.1"/>
    </source>
</evidence>
<sequence length="325" mass="37106">MTPTDFPITFAIIDPRSAKRLEAALIRIEDFMGKGLLIKAEFDAIRSDVATATEGAWRKVVQEKYTYNGRWEALTEAERKLEQSFSIAYPHVLPGYLKRAKAAKSAAGPMRDDMIAWLEEIVPLSQQLIQLKGMIGKRAPKATKTSIARDERDAKAMTCQCCARRILAETGKIAHHGYERPGGGYQTSSCVGALQLPFEVSRDALGRHIEQVTASLADHRRVTAMIEAETIRFTWAYKAKGETSWKSQDRFVKISRSSFDDAVKTWAAERLYQERQPTFDELKARKLANRRAHEHREQAYLDGQQHRFDHWAQTHEWREGAWEVL</sequence>
<keyword evidence="2" id="KW-1185">Reference proteome</keyword>
<proteinExistence type="predicted"/>
<evidence type="ECO:0000313" key="2">
    <source>
        <dbReference type="Proteomes" id="UP001055634"/>
    </source>
</evidence>
<reference evidence="1" key="1">
    <citation type="submission" date="2022-04" db="EMBL/GenBank/DDBJ databases">
        <authorList>
            <person name="Friedrich I."/>
            <person name="Schneider D."/>
            <person name="Poehlein A."/>
            <person name="Hertel R."/>
            <person name="Daniel R."/>
        </authorList>
    </citation>
    <scope>NUCLEOTIDE SEQUENCE</scope>
</reference>
<organism evidence="1 2">
    <name type="scientific">Brevundimonas phage vB_BpoS-Gurke</name>
    <dbReference type="NCBI Taxonomy" id="2948599"/>
    <lineage>
        <taxon>Viruses</taxon>
        <taxon>Duplodnaviria</taxon>
        <taxon>Heunggongvirae</taxon>
        <taxon>Uroviricota</taxon>
        <taxon>Caudoviricetes</taxon>
        <taxon>Jeanschmidtviridae</taxon>
        <taxon>Kikimoravirus</taxon>
        <taxon>Kikimoravirus gurke</taxon>
    </lineage>
</organism>
<dbReference type="Proteomes" id="UP001055634">
    <property type="component" value="Segment"/>
</dbReference>